<protein>
    <submittedName>
        <fullName evidence="2">Uncharacterized protein</fullName>
    </submittedName>
</protein>
<keyword evidence="1" id="KW-0732">Signal</keyword>
<dbReference type="HOGENOM" id="CLU_3124823_0_0_1"/>
<dbReference type="InParanoid" id="G2YB09"/>
<dbReference type="AlphaFoldDB" id="G2YB09"/>
<evidence type="ECO:0000256" key="1">
    <source>
        <dbReference type="SAM" id="SignalP"/>
    </source>
</evidence>
<feature type="signal peptide" evidence="1">
    <location>
        <begin position="1"/>
        <end position="18"/>
    </location>
</feature>
<evidence type="ECO:0000313" key="3">
    <source>
        <dbReference type="Proteomes" id="UP000008177"/>
    </source>
</evidence>
<name>G2YB09_BOTF4</name>
<feature type="chain" id="PRO_5003440612" evidence="1">
    <location>
        <begin position="19"/>
        <end position="50"/>
    </location>
</feature>
<sequence>MSLIRILHRALALTLASALVPTSPQHPTTPSIFSTPAHQPITTIGSIYES</sequence>
<reference evidence="3" key="1">
    <citation type="journal article" date="2011" name="PLoS Genet.">
        <title>Genomic analysis of the necrotrophic fungal pathogens Sclerotinia sclerotiorum and Botrytis cinerea.</title>
        <authorList>
            <person name="Amselem J."/>
            <person name="Cuomo C.A."/>
            <person name="van Kan J.A."/>
            <person name="Viaud M."/>
            <person name="Benito E.P."/>
            <person name="Couloux A."/>
            <person name="Coutinho P.M."/>
            <person name="de Vries R.P."/>
            <person name="Dyer P.S."/>
            <person name="Fillinger S."/>
            <person name="Fournier E."/>
            <person name="Gout L."/>
            <person name="Hahn M."/>
            <person name="Kohn L."/>
            <person name="Lapalu N."/>
            <person name="Plummer K.M."/>
            <person name="Pradier J.M."/>
            <person name="Quevillon E."/>
            <person name="Sharon A."/>
            <person name="Simon A."/>
            <person name="ten Have A."/>
            <person name="Tudzynski B."/>
            <person name="Tudzynski P."/>
            <person name="Wincker P."/>
            <person name="Andrew M."/>
            <person name="Anthouard V."/>
            <person name="Beever R.E."/>
            <person name="Beffa R."/>
            <person name="Benoit I."/>
            <person name="Bouzid O."/>
            <person name="Brault B."/>
            <person name="Chen Z."/>
            <person name="Choquer M."/>
            <person name="Collemare J."/>
            <person name="Cotton P."/>
            <person name="Danchin E.G."/>
            <person name="Da Silva C."/>
            <person name="Gautier A."/>
            <person name="Giraud C."/>
            <person name="Giraud T."/>
            <person name="Gonzalez C."/>
            <person name="Grossetete S."/>
            <person name="Guldener U."/>
            <person name="Henrissat B."/>
            <person name="Howlett B.J."/>
            <person name="Kodira C."/>
            <person name="Kretschmer M."/>
            <person name="Lappartient A."/>
            <person name="Leroch M."/>
            <person name="Levis C."/>
            <person name="Mauceli E."/>
            <person name="Neuveglise C."/>
            <person name="Oeser B."/>
            <person name="Pearson M."/>
            <person name="Poulain J."/>
            <person name="Poussereau N."/>
            <person name="Quesneville H."/>
            <person name="Rascle C."/>
            <person name="Schumacher J."/>
            <person name="Segurens B."/>
            <person name="Sexton A."/>
            <person name="Silva E."/>
            <person name="Sirven C."/>
            <person name="Soanes D.M."/>
            <person name="Talbot N.J."/>
            <person name="Templeton M."/>
            <person name="Yandava C."/>
            <person name="Yarden O."/>
            <person name="Zeng Q."/>
            <person name="Rollins J.A."/>
            <person name="Lebrun M.H."/>
            <person name="Dickman M."/>
        </authorList>
    </citation>
    <scope>NUCLEOTIDE SEQUENCE [LARGE SCALE GENOMIC DNA]</scope>
    <source>
        <strain evidence="3">T4</strain>
    </source>
</reference>
<proteinExistence type="predicted"/>
<gene>
    <name evidence="2" type="ORF">BofuT4_uP025980.1</name>
</gene>
<accession>G2YB09</accession>
<dbReference type="EMBL" id="FQ790309">
    <property type="protein sequence ID" value="CCD34400.1"/>
    <property type="molecule type" value="Genomic_DNA"/>
</dbReference>
<organism evidence="2 3">
    <name type="scientific">Botryotinia fuckeliana (strain T4)</name>
    <name type="common">Noble rot fungus</name>
    <name type="synonym">Botrytis cinerea</name>
    <dbReference type="NCBI Taxonomy" id="999810"/>
    <lineage>
        <taxon>Eukaryota</taxon>
        <taxon>Fungi</taxon>
        <taxon>Dikarya</taxon>
        <taxon>Ascomycota</taxon>
        <taxon>Pezizomycotina</taxon>
        <taxon>Leotiomycetes</taxon>
        <taxon>Helotiales</taxon>
        <taxon>Sclerotiniaceae</taxon>
        <taxon>Botrytis</taxon>
    </lineage>
</organism>
<evidence type="ECO:0000313" key="2">
    <source>
        <dbReference type="EMBL" id="CCD34400.1"/>
    </source>
</evidence>
<dbReference type="Proteomes" id="UP000008177">
    <property type="component" value="Unplaced contigs"/>
</dbReference>